<feature type="compositionally biased region" description="Basic residues" evidence="1">
    <location>
        <begin position="23"/>
        <end position="33"/>
    </location>
</feature>
<sequence>MLAREQPPPKAVNIIRPSSPFLHHFKPPHHHLASHHDSSQSSSTASSSSPSTLSTLSSFSSVATPRPTVLGPANFLSLYAPQHKQPPGFAQRLLQRAKSHSNLSKLTVCTTNNLDDSEDDNASDQDDDDDSIDGNDDDDDDDNDDNDDDTAHHHQSSSANLYPKETTNIPDGLMKQEPTAKYIADLEIEKSSLLAVNTTLEATLKRQAARIAELEKRFEMNDAPLTPVSDKPDDEASEEFAEKLSDEEVENDEVFQRIRQTMQGLIEQAEAALILKTKVSGRVLTDYQPPKNNVINNNNNENHDEGGRVTTIRKLAARRSWSPPSTTMQQQQPTPIMNQRNQRPSRRVSDSHQPQQRARPASFHGQPQPRAAIQHTKASMARTLSRSSSPAVMVSSPSPPTSPRSFSPSASQQRPSRPPSRASSLRRSSQEQQPRWR</sequence>
<feature type="region of interest" description="Disordered" evidence="1">
    <location>
        <begin position="222"/>
        <end position="248"/>
    </location>
</feature>
<organism evidence="2 3">
    <name type="scientific">Lichtheimia corymbifera JMRC:FSU:9682</name>
    <dbReference type="NCBI Taxonomy" id="1263082"/>
    <lineage>
        <taxon>Eukaryota</taxon>
        <taxon>Fungi</taxon>
        <taxon>Fungi incertae sedis</taxon>
        <taxon>Mucoromycota</taxon>
        <taxon>Mucoromycotina</taxon>
        <taxon>Mucoromycetes</taxon>
        <taxon>Mucorales</taxon>
        <taxon>Lichtheimiaceae</taxon>
        <taxon>Lichtheimia</taxon>
    </lineage>
</organism>
<evidence type="ECO:0000313" key="3">
    <source>
        <dbReference type="Proteomes" id="UP000027586"/>
    </source>
</evidence>
<accession>A0A068S1I7</accession>
<feature type="compositionally biased region" description="Low complexity" evidence="1">
    <location>
        <begin position="39"/>
        <end position="64"/>
    </location>
</feature>
<protein>
    <submittedName>
        <fullName evidence="2">Uncharacterized protein</fullName>
    </submittedName>
</protein>
<feature type="region of interest" description="Disordered" evidence="1">
    <location>
        <begin position="1"/>
        <end position="64"/>
    </location>
</feature>
<gene>
    <name evidence="2" type="ORF">LCOR_07323.1</name>
</gene>
<feature type="compositionally biased region" description="Low complexity" evidence="1">
    <location>
        <begin position="403"/>
        <end position="437"/>
    </location>
</feature>
<feature type="region of interest" description="Disordered" evidence="1">
    <location>
        <begin position="287"/>
        <end position="437"/>
    </location>
</feature>
<keyword evidence="3" id="KW-1185">Reference proteome</keyword>
<name>A0A068S1I7_9FUNG</name>
<evidence type="ECO:0000313" key="2">
    <source>
        <dbReference type="EMBL" id="CDH56253.1"/>
    </source>
</evidence>
<feature type="compositionally biased region" description="Pro residues" evidence="1">
    <location>
        <begin position="1"/>
        <end position="10"/>
    </location>
</feature>
<feature type="region of interest" description="Disordered" evidence="1">
    <location>
        <begin position="111"/>
        <end position="172"/>
    </location>
</feature>
<dbReference type="VEuPathDB" id="FungiDB:LCOR_07323.1"/>
<feature type="compositionally biased region" description="Low complexity" evidence="1">
    <location>
        <begin position="385"/>
        <end position="396"/>
    </location>
</feature>
<feature type="compositionally biased region" description="Low complexity" evidence="1">
    <location>
        <begin position="320"/>
        <end position="335"/>
    </location>
</feature>
<feature type="compositionally biased region" description="Acidic residues" evidence="1">
    <location>
        <begin position="115"/>
        <end position="148"/>
    </location>
</feature>
<proteinExistence type="predicted"/>
<dbReference type="AlphaFoldDB" id="A0A068S1I7"/>
<dbReference type="EMBL" id="CBTN010000036">
    <property type="protein sequence ID" value="CDH56253.1"/>
    <property type="molecule type" value="Genomic_DNA"/>
</dbReference>
<reference evidence="2" key="1">
    <citation type="submission" date="2013-08" db="EMBL/GenBank/DDBJ databases">
        <title>Gene expansion shapes genome architecture in the human pathogen Lichtheimia corymbifera: an evolutionary genomics analysis in the ancient terrestrial Mucorales (Mucoromycotina).</title>
        <authorList>
            <person name="Schwartze V.U."/>
            <person name="Winter S."/>
            <person name="Shelest E."/>
            <person name="Marcet-Houben M."/>
            <person name="Horn F."/>
            <person name="Wehner S."/>
            <person name="Hoffmann K."/>
            <person name="Riege K."/>
            <person name="Sammeth M."/>
            <person name="Nowrousian M."/>
            <person name="Valiante V."/>
            <person name="Linde J."/>
            <person name="Jacobsen I.D."/>
            <person name="Marz M."/>
            <person name="Brakhage A.A."/>
            <person name="Gabaldon T."/>
            <person name="Bocker S."/>
            <person name="Voigt K."/>
        </authorList>
    </citation>
    <scope>NUCLEOTIDE SEQUENCE [LARGE SCALE GENOMIC DNA]</scope>
    <source>
        <strain evidence="2">FSU 9682</strain>
    </source>
</reference>
<feature type="compositionally biased region" description="Polar residues" evidence="1">
    <location>
        <begin position="156"/>
        <end position="169"/>
    </location>
</feature>
<comment type="caution">
    <text evidence="2">The sequence shown here is derived from an EMBL/GenBank/DDBJ whole genome shotgun (WGS) entry which is preliminary data.</text>
</comment>
<dbReference type="Proteomes" id="UP000027586">
    <property type="component" value="Unassembled WGS sequence"/>
</dbReference>
<evidence type="ECO:0000256" key="1">
    <source>
        <dbReference type="SAM" id="MobiDB-lite"/>
    </source>
</evidence>
<dbReference type="OrthoDB" id="2555519at2759"/>